<proteinExistence type="predicted"/>
<evidence type="ECO:0000313" key="2">
    <source>
        <dbReference type="Proteomes" id="UP000186819"/>
    </source>
</evidence>
<sequence length="88" mass="9754">MADDNKMDPPVGKHRDADITRMGTIREFAHILGTKSDAATSQKLPDLRKIWKRRTHCAVDAGRHGAQKLVQQSTVARTVAVHLPVTDD</sequence>
<organism evidence="1 2">
    <name type="scientific">Aromatoleum tolulyticum</name>
    <dbReference type="NCBI Taxonomy" id="34027"/>
    <lineage>
        <taxon>Bacteria</taxon>
        <taxon>Pseudomonadati</taxon>
        <taxon>Pseudomonadota</taxon>
        <taxon>Betaproteobacteria</taxon>
        <taxon>Rhodocyclales</taxon>
        <taxon>Rhodocyclaceae</taxon>
        <taxon>Aromatoleum</taxon>
    </lineage>
</organism>
<keyword evidence="2" id="KW-1185">Reference proteome</keyword>
<protein>
    <submittedName>
        <fullName evidence="1">Uncharacterized protein</fullName>
    </submittedName>
</protein>
<reference evidence="2" key="1">
    <citation type="submission" date="2017-01" db="EMBL/GenBank/DDBJ databases">
        <authorList>
            <person name="Varghese N."/>
            <person name="Submissions S."/>
        </authorList>
    </citation>
    <scope>NUCLEOTIDE SEQUENCE [LARGE SCALE GENOMIC DNA]</scope>
    <source>
        <strain evidence="2">ATCC 51758</strain>
    </source>
</reference>
<accession>A0A1N6R936</accession>
<name>A0A1N6R936_9RHOO</name>
<dbReference type="AlphaFoldDB" id="A0A1N6R936"/>
<gene>
    <name evidence="1" type="ORF">SAMN05421829_103137</name>
</gene>
<dbReference type="EMBL" id="FTMD01000003">
    <property type="protein sequence ID" value="SIQ25348.1"/>
    <property type="molecule type" value="Genomic_DNA"/>
</dbReference>
<evidence type="ECO:0000313" key="1">
    <source>
        <dbReference type="EMBL" id="SIQ25348.1"/>
    </source>
</evidence>
<dbReference type="Proteomes" id="UP000186819">
    <property type="component" value="Unassembled WGS sequence"/>
</dbReference>